<dbReference type="Proteomes" id="UP000605259">
    <property type="component" value="Unassembled WGS sequence"/>
</dbReference>
<proteinExistence type="predicted"/>
<sequence>MREKRVRGMKRKTNKLIEAHTVEFPVEFYNGYWHLHLPIAQEFINSTKTPMKIKRLCMQTLIDRAKYLIQIKPNEKETYRVVAAINLANLWNSQIIIFKGDTYFKDFFCRDDEYQKWLRLSSD</sequence>
<comment type="caution">
    <text evidence="1">The sequence shown here is derived from an EMBL/GenBank/DDBJ whole genome shotgun (WGS) entry which is preliminary data.</text>
</comment>
<organism evidence="1 2">
    <name type="scientific">Priestia taiwanensis</name>
    <dbReference type="NCBI Taxonomy" id="1347902"/>
    <lineage>
        <taxon>Bacteria</taxon>
        <taxon>Bacillati</taxon>
        <taxon>Bacillota</taxon>
        <taxon>Bacilli</taxon>
        <taxon>Bacillales</taxon>
        <taxon>Bacillaceae</taxon>
        <taxon>Priestia</taxon>
    </lineage>
</organism>
<reference evidence="1" key="1">
    <citation type="journal article" date="2014" name="Int. J. Syst. Evol. Microbiol.">
        <title>Complete genome sequence of Corynebacterium casei LMG S-19264T (=DSM 44701T), isolated from a smear-ripened cheese.</title>
        <authorList>
            <consortium name="US DOE Joint Genome Institute (JGI-PGF)"/>
            <person name="Walter F."/>
            <person name="Albersmeier A."/>
            <person name="Kalinowski J."/>
            <person name="Ruckert C."/>
        </authorList>
    </citation>
    <scope>NUCLEOTIDE SEQUENCE</scope>
    <source>
        <strain evidence="1">CGMCC 1.12698</strain>
    </source>
</reference>
<name>A0A917AM92_9BACI</name>
<protein>
    <recommendedName>
        <fullName evidence="3">Group-specific protein</fullName>
    </recommendedName>
</protein>
<dbReference type="AlphaFoldDB" id="A0A917AM92"/>
<dbReference type="EMBL" id="BMFK01000001">
    <property type="protein sequence ID" value="GGE60078.1"/>
    <property type="molecule type" value="Genomic_DNA"/>
</dbReference>
<keyword evidence="2" id="KW-1185">Reference proteome</keyword>
<dbReference type="InterPro" id="IPR025075">
    <property type="entry name" value="DUF3916"/>
</dbReference>
<accession>A0A917AM92</accession>
<evidence type="ECO:0000313" key="1">
    <source>
        <dbReference type="EMBL" id="GGE60078.1"/>
    </source>
</evidence>
<reference evidence="1" key="2">
    <citation type="submission" date="2020-09" db="EMBL/GenBank/DDBJ databases">
        <authorList>
            <person name="Sun Q."/>
            <person name="Zhou Y."/>
        </authorList>
    </citation>
    <scope>NUCLEOTIDE SEQUENCE</scope>
    <source>
        <strain evidence="1">CGMCC 1.12698</strain>
    </source>
</reference>
<gene>
    <name evidence="1" type="ORF">GCM10007140_08090</name>
</gene>
<evidence type="ECO:0000313" key="2">
    <source>
        <dbReference type="Proteomes" id="UP000605259"/>
    </source>
</evidence>
<dbReference type="Pfam" id="PF13079">
    <property type="entry name" value="DUF3916"/>
    <property type="match status" value="1"/>
</dbReference>
<evidence type="ECO:0008006" key="3">
    <source>
        <dbReference type="Google" id="ProtNLM"/>
    </source>
</evidence>